<dbReference type="PRINTS" id="PR00380">
    <property type="entry name" value="KINESINHEAVY"/>
</dbReference>
<dbReference type="PROSITE" id="PS50067">
    <property type="entry name" value="KINESIN_MOTOR_2"/>
    <property type="match status" value="1"/>
</dbReference>
<reference evidence="14" key="1">
    <citation type="submission" date="2009-03" db="EMBL/GenBank/DDBJ databases">
        <authorList>
            <person name="Warren W."/>
            <person name="Ye L."/>
            <person name="Minx P."/>
            <person name="Worley K."/>
            <person name="Gibbs R."/>
            <person name="Wilson R.K."/>
        </authorList>
    </citation>
    <scope>NUCLEOTIDE SEQUENCE [LARGE SCALE GENOMIC DNA]</scope>
</reference>
<dbReference type="InterPro" id="IPR008984">
    <property type="entry name" value="SMAD_FHA_dom_sf"/>
</dbReference>
<dbReference type="GO" id="GO:0007018">
    <property type="term" value="P:microtubule-based movement"/>
    <property type="evidence" value="ECO:0007669"/>
    <property type="project" value="InterPro"/>
</dbReference>
<feature type="compositionally biased region" description="Basic and acidic residues" evidence="11">
    <location>
        <begin position="1638"/>
        <end position="1650"/>
    </location>
</feature>
<dbReference type="PANTHER" id="PTHR47117:SF2">
    <property type="entry name" value="KINESIN-LIKE PROTEIN KIF1A ISOFORM X1"/>
    <property type="match status" value="1"/>
</dbReference>
<dbReference type="Pfam" id="PF00225">
    <property type="entry name" value="Kinesin"/>
    <property type="match status" value="1"/>
</dbReference>
<evidence type="ECO:0000256" key="8">
    <source>
        <dbReference type="ARBA" id="ARBA00023212"/>
    </source>
</evidence>
<feature type="binding site" evidence="9">
    <location>
        <begin position="97"/>
        <end position="104"/>
    </location>
    <ligand>
        <name>ATP</name>
        <dbReference type="ChEBI" id="CHEBI:30616"/>
    </ligand>
</feature>
<feature type="domain" description="FHA" evidence="12">
    <location>
        <begin position="513"/>
        <end position="569"/>
    </location>
</feature>
<dbReference type="SMART" id="SM00240">
    <property type="entry name" value="FHA"/>
    <property type="match status" value="1"/>
</dbReference>
<dbReference type="Ensembl" id="ENSCJAT00000012726.5">
    <property type="protein sequence ID" value="ENSCJAP00000012065.5"/>
    <property type="gene ID" value="ENSCJAG00000006425.5"/>
</dbReference>
<dbReference type="HOGENOM" id="CLU_001485_10_0_1"/>
<feature type="coiled-coil region" evidence="10">
    <location>
        <begin position="625"/>
        <end position="659"/>
    </location>
</feature>
<dbReference type="InterPro" id="IPR001752">
    <property type="entry name" value="Kinesin_motor_dom"/>
</dbReference>
<evidence type="ECO:0000256" key="1">
    <source>
        <dbReference type="ARBA" id="ARBA00004245"/>
    </source>
</evidence>
<dbReference type="Pfam" id="PF12423">
    <property type="entry name" value="KIF1B"/>
    <property type="match status" value="1"/>
</dbReference>
<dbReference type="Pfam" id="PF12473">
    <property type="entry name" value="DUF3694"/>
    <property type="match status" value="1"/>
</dbReference>
<evidence type="ECO:0000256" key="4">
    <source>
        <dbReference type="ARBA" id="ARBA00022741"/>
    </source>
</evidence>
<dbReference type="CDD" id="cd22726">
    <property type="entry name" value="FHA_KIF1A"/>
    <property type="match status" value="1"/>
</dbReference>
<reference evidence="14" key="3">
    <citation type="submission" date="2025-09" db="UniProtKB">
        <authorList>
            <consortium name="Ensembl"/>
        </authorList>
    </citation>
    <scope>IDENTIFICATION</scope>
</reference>
<feature type="region of interest" description="Disordered" evidence="11">
    <location>
        <begin position="1600"/>
        <end position="1661"/>
    </location>
</feature>
<dbReference type="Gene3D" id="2.60.200.20">
    <property type="match status" value="1"/>
</dbReference>
<dbReference type="GO" id="GO:0003777">
    <property type="term" value="F:microtubule motor activity"/>
    <property type="evidence" value="ECO:0007669"/>
    <property type="project" value="InterPro"/>
</dbReference>
<dbReference type="InterPro" id="IPR022140">
    <property type="entry name" value="Kinesin-like_KIF1-typ"/>
</dbReference>
<keyword evidence="7 9" id="KW-0505">Motor protein</keyword>
<dbReference type="FunFam" id="2.60.200.20:FF:000001">
    <property type="entry name" value="Kinesin family member 1B"/>
    <property type="match status" value="1"/>
</dbReference>
<reference evidence="14" key="2">
    <citation type="submission" date="2025-08" db="UniProtKB">
        <authorList>
            <consortium name="Ensembl"/>
        </authorList>
    </citation>
    <scope>IDENTIFICATION</scope>
</reference>
<dbReference type="InterPro" id="IPR022164">
    <property type="entry name" value="Kinesin-like"/>
</dbReference>
<feature type="coiled-coil region" evidence="10">
    <location>
        <begin position="427"/>
        <end position="454"/>
    </location>
</feature>
<dbReference type="Pfam" id="PF00498">
    <property type="entry name" value="FHA"/>
    <property type="match status" value="1"/>
</dbReference>
<keyword evidence="2" id="KW-0963">Cytoplasm</keyword>
<dbReference type="Proteomes" id="UP000008225">
    <property type="component" value="Chromosome 6"/>
</dbReference>
<dbReference type="SUPFAM" id="SSF52540">
    <property type="entry name" value="P-loop containing nucleoside triphosphate hydrolases"/>
    <property type="match status" value="1"/>
</dbReference>
<evidence type="ECO:0000259" key="12">
    <source>
        <dbReference type="PROSITE" id="PS50006"/>
    </source>
</evidence>
<dbReference type="PROSITE" id="PS00411">
    <property type="entry name" value="KINESIN_MOTOR_1"/>
    <property type="match status" value="1"/>
</dbReference>
<dbReference type="PANTHER" id="PTHR47117">
    <property type="entry name" value="STAR-RELATED LIPID TRANSFER PROTEIN 9"/>
    <property type="match status" value="1"/>
</dbReference>
<protein>
    <submittedName>
        <fullName evidence="14">Kinesin family member 1A</fullName>
    </submittedName>
</protein>
<keyword evidence="6 10" id="KW-0175">Coiled coil</keyword>
<evidence type="ECO:0000256" key="7">
    <source>
        <dbReference type="ARBA" id="ARBA00023175"/>
    </source>
</evidence>
<feature type="region of interest" description="Disordered" evidence="11">
    <location>
        <begin position="1516"/>
        <end position="1557"/>
    </location>
</feature>
<name>F7GTN9_CALJA</name>
<evidence type="ECO:0000256" key="11">
    <source>
        <dbReference type="SAM" id="MobiDB-lite"/>
    </source>
</evidence>
<dbReference type="GO" id="GO:0005524">
    <property type="term" value="F:ATP binding"/>
    <property type="evidence" value="ECO:0007669"/>
    <property type="project" value="UniProtKB-UniRule"/>
</dbReference>
<dbReference type="InterPro" id="IPR000253">
    <property type="entry name" value="FHA_dom"/>
</dbReference>
<dbReference type="Gene3D" id="3.40.850.10">
    <property type="entry name" value="Kinesin motor domain"/>
    <property type="match status" value="1"/>
</dbReference>
<dbReference type="InterPro" id="IPR019821">
    <property type="entry name" value="Kinesin_motor_CS"/>
</dbReference>
<sequence length="1687" mass="189226">MAGASVKVAVRVRPFNSREMSRDSKCIIQMSGSTTTIVNPKQPKETPKSFSFDYSYWSHTSPEDINYASQKQVYRDIGEEMLQHAFEGYNVCIFAYGQTGAGKSYTMMGKQEKDQQGIIPQLCEDLFSRINDTSNDNMSYSVEVSYMEIYCERVRDLLNPKNKGNLRVREHPLLGPYVEDLSKLAVTSYNDIQDLMDSGNKARWVGGLAGPPCPPVPPALFCGVCASPREAESSPCVSKISLVDLAGSERADSTGAKGTRLKEGANINKSLTTLGKVISALAEMNKKKKKTDFIPYRDSVLTWLLRENLGGNSRTAMVAALSPADINYDETLSTLRYADRAKQIRCNAVINEDPNNKLIRELKDEVTRLRDLLYAQGLGDITDTPDPLSTVTNALVGMSPSSSLSALSSRAASVSSLHERILFAPGSEEAIERLKETEKIIAELNETWEEKLRRTEAIRMEREALLAEMGVAMREDGGTLGVFSPKKTPHLVNLNEDPLMSECLLYYIKDGITRVGREDGERRQDIVLSGHFIKEEHCVFRSDSRGGSEAVVTLEPCEGADTYVNGKKVTEPSILRSGNRIIMGKSHVFRFNHPEQARQERERTPCAETPAEPVDWAFAQRELLEKQGIDMKQEMEQRLQELEDQYRREREEATYLLEQQRLDYESKLEALQKQMDSRYYPEVNDEEEEPEDEVQWTERECELALWAFRKWKWYQFTSLRDLLWGNAIFLKEANAISVELKKKVQFQFVLLTDTLYSPLPPDLLPPEAAKDRETRPFPRTIVAVEVQDQKNGATHYWTLEKLRQRLELMREMYDRAAEVPSSVIEDCDNVVTGGDPFYDRFPWFRLVGRAFVYLSNLLYPVPLVHRVAIVSEKGEVKGFLRVAVQAISADEEAPDYGSGVRQSGTAKISFDDQHFEKFQSESCPVVGMSRSGTSQEELRIVEGQGQGADSGPSADEVNNNTCSAVPPEGLLLDSSEKTALDGPLDAALDHLRLGSTFTFRVTVLQASSISAEYADIFCQFNFIHRHDEAFSTEPLKNTGRGPPLGFYHVQNIAVEVTKSFIEYIKSQPIVFEVFGHHQQHPFPPLCKDVLSPLRPSRRHFPRVMPLSKPVPATKLSTLTRPCPGPCRCKYDLLVYFEICELEANGDYIPAVVDHRGGMPCMGTFLLHQGIQRRITVTLLHETGSHIRWKEVRELVVGRIRNTPETDESLIDPNILSLNILSSGYIHPAQDDRTFYQFEAAWDSSMHNSLLLNRVTPYREKIYMTLSAYIEMENCTQPAVITKDFCMVFYSRDAKLPASRSIRNLFGSGSLRASESNRVTGVYELSLCHVADAGSPGMQRRRRRVLDTSVAYVRGEENLAGWRPRSDSLILDHQWELEKLSLLQEVEKTRHYLLLREKLETAQRPVPEVLSPASSEDSESHGSSSASSPISAEGRPSPLEAPNERQRELAVKCLRLLTHTFNREYTHSHVCVSASESKLSEMSVTLLRDPPMSPLGPATLTPSSTCPSLVEGRYGATDLRTPQPCSRPASPEPELLPEADSKKLPSPAQATETDKEPPRLLVPDIQEIRVRCVWPPWKAPPASFVPAGDRQAVPDPILRAQGPSDSGRQAGCLTPHTGGPGRLSLTHRQGHLCAGRPGSPRDPHAWAERLHRGSQGPSCPDSAQPFRREWLWTSSGVCTPSGWLGRRL</sequence>
<evidence type="ECO:0000256" key="10">
    <source>
        <dbReference type="SAM" id="Coils"/>
    </source>
</evidence>
<evidence type="ECO:0000256" key="6">
    <source>
        <dbReference type="ARBA" id="ARBA00023054"/>
    </source>
</evidence>
<proteinExistence type="inferred from homology"/>
<dbReference type="Pfam" id="PF16183">
    <property type="entry name" value="Kinesin_assoc"/>
    <property type="match status" value="1"/>
</dbReference>
<dbReference type="FunFam" id="3.40.850.10:FF:000004">
    <property type="entry name" value="Kinesin-like protein isoform 2"/>
    <property type="match status" value="1"/>
</dbReference>
<comment type="similarity">
    <text evidence="9">Belongs to the TRAFAC class myosin-kinesin ATPase superfamily. Kinesin family.</text>
</comment>
<evidence type="ECO:0000313" key="15">
    <source>
        <dbReference type="Proteomes" id="UP000008225"/>
    </source>
</evidence>
<dbReference type="CDD" id="cd01365">
    <property type="entry name" value="KISc_KIF1A_KIF1B"/>
    <property type="match status" value="1"/>
</dbReference>
<evidence type="ECO:0000256" key="2">
    <source>
        <dbReference type="ARBA" id="ARBA00022490"/>
    </source>
</evidence>
<evidence type="ECO:0000259" key="13">
    <source>
        <dbReference type="PROSITE" id="PS50067"/>
    </source>
</evidence>
<evidence type="ECO:0000256" key="9">
    <source>
        <dbReference type="PROSITE-ProRule" id="PRU00283"/>
    </source>
</evidence>
<feature type="region of interest" description="Disordered" evidence="11">
    <location>
        <begin position="1404"/>
        <end position="1443"/>
    </location>
</feature>
<dbReference type="InterPro" id="IPR036961">
    <property type="entry name" value="Kinesin_motor_dom_sf"/>
</dbReference>
<evidence type="ECO:0000256" key="5">
    <source>
        <dbReference type="ARBA" id="ARBA00022840"/>
    </source>
</evidence>
<evidence type="ECO:0000256" key="3">
    <source>
        <dbReference type="ARBA" id="ARBA00022701"/>
    </source>
</evidence>
<dbReference type="eggNOG" id="KOG0245">
    <property type="taxonomic scope" value="Eukaryota"/>
</dbReference>
<keyword evidence="3" id="KW-0493">Microtubule</keyword>
<feature type="compositionally biased region" description="Low complexity" evidence="11">
    <location>
        <begin position="1410"/>
        <end position="1432"/>
    </location>
</feature>
<evidence type="ECO:0000313" key="14">
    <source>
        <dbReference type="Ensembl" id="ENSCJAP00000012065.5"/>
    </source>
</evidence>
<keyword evidence="5 9" id="KW-0067">ATP-binding</keyword>
<organism evidence="14 15">
    <name type="scientific">Callithrix jacchus</name>
    <name type="common">White-tufted-ear marmoset</name>
    <name type="synonym">Simia Jacchus</name>
    <dbReference type="NCBI Taxonomy" id="9483"/>
    <lineage>
        <taxon>Eukaryota</taxon>
        <taxon>Metazoa</taxon>
        <taxon>Chordata</taxon>
        <taxon>Craniata</taxon>
        <taxon>Vertebrata</taxon>
        <taxon>Euteleostomi</taxon>
        <taxon>Mammalia</taxon>
        <taxon>Eutheria</taxon>
        <taxon>Euarchontoglires</taxon>
        <taxon>Primates</taxon>
        <taxon>Haplorrhini</taxon>
        <taxon>Platyrrhini</taxon>
        <taxon>Cebidae</taxon>
        <taxon>Callitrichinae</taxon>
        <taxon>Callithrix</taxon>
        <taxon>Callithrix</taxon>
    </lineage>
</organism>
<keyword evidence="8" id="KW-0206">Cytoskeleton</keyword>
<dbReference type="GeneTree" id="ENSGT00940000156474"/>
<keyword evidence="15" id="KW-1185">Reference proteome</keyword>
<gene>
    <name evidence="14" type="primary">KIF1A</name>
</gene>
<dbReference type="InterPro" id="IPR027417">
    <property type="entry name" value="P-loop_NTPase"/>
</dbReference>
<accession>F7GTN9</accession>
<dbReference type="InterPro" id="IPR049779">
    <property type="entry name" value="FHA_KIF1A"/>
</dbReference>
<dbReference type="InterPro" id="IPR032405">
    <property type="entry name" value="Kinesin_assoc"/>
</dbReference>
<dbReference type="Gene3D" id="6.10.250.2520">
    <property type="match status" value="1"/>
</dbReference>
<dbReference type="GO" id="GO:0005874">
    <property type="term" value="C:microtubule"/>
    <property type="evidence" value="ECO:0007669"/>
    <property type="project" value="UniProtKB-KW"/>
</dbReference>
<dbReference type="PROSITE" id="PS50006">
    <property type="entry name" value="FHA_DOMAIN"/>
    <property type="match status" value="1"/>
</dbReference>
<dbReference type="GO" id="GO:0008017">
    <property type="term" value="F:microtubule binding"/>
    <property type="evidence" value="ECO:0007669"/>
    <property type="project" value="InterPro"/>
</dbReference>
<dbReference type="Bgee" id="ENSCJAG00000006425">
    <property type="expression patterns" value="Expressed in cerebellum and 4 other cell types or tissues"/>
</dbReference>
<dbReference type="SMART" id="SM00129">
    <property type="entry name" value="KISc"/>
    <property type="match status" value="1"/>
</dbReference>
<dbReference type="SUPFAM" id="SSF49879">
    <property type="entry name" value="SMAD/FHA domain"/>
    <property type="match status" value="1"/>
</dbReference>
<keyword evidence="4 9" id="KW-0547">Nucleotide-binding</keyword>
<comment type="subcellular location">
    <subcellularLocation>
        <location evidence="1">Cytoplasm</location>
        <location evidence="1">Cytoskeleton</location>
    </subcellularLocation>
</comment>
<feature type="domain" description="Kinesin motor" evidence="13">
    <location>
        <begin position="5"/>
        <end position="344"/>
    </location>
</feature>